<accession>A0ABU9WWP5</accession>
<keyword evidence="4" id="KW-1185">Reference proteome</keyword>
<protein>
    <submittedName>
        <fullName evidence="3">AtpZ/AtpI family protein</fullName>
    </submittedName>
</protein>
<keyword evidence="2" id="KW-1133">Transmembrane helix</keyword>
<name>A0ABU9WWP5_9MICC</name>
<keyword evidence="2" id="KW-0812">Transmembrane</keyword>
<feature type="transmembrane region" description="Helical" evidence="2">
    <location>
        <begin position="28"/>
        <end position="48"/>
    </location>
</feature>
<dbReference type="RefSeq" id="WP_345883122.1">
    <property type="nucleotide sequence ID" value="NZ_JBDFRB010000002.1"/>
</dbReference>
<gene>
    <name evidence="3" type="ORF">ABCQ75_03480</name>
</gene>
<evidence type="ECO:0000256" key="2">
    <source>
        <dbReference type="SAM" id="Phobius"/>
    </source>
</evidence>
<sequence length="105" mass="10826">MRDESDHGSAPGPAGDGRPDAPSGDGGYNAGMAVFSYIIGGIAVWSLIGWGLDNLLKTRWLVLAGALVGIAGGIYLAIKHGLFSPQRSDTEAAQDPDREDGGSRS</sequence>
<organism evidence="3 4">
    <name type="scientific">Sinomonas halotolerans</name>
    <dbReference type="NCBI Taxonomy" id="1644133"/>
    <lineage>
        <taxon>Bacteria</taxon>
        <taxon>Bacillati</taxon>
        <taxon>Actinomycetota</taxon>
        <taxon>Actinomycetes</taxon>
        <taxon>Micrococcales</taxon>
        <taxon>Micrococcaceae</taxon>
        <taxon>Sinomonas</taxon>
    </lineage>
</organism>
<keyword evidence="2" id="KW-0472">Membrane</keyword>
<evidence type="ECO:0000313" key="3">
    <source>
        <dbReference type="EMBL" id="MEN2743601.1"/>
    </source>
</evidence>
<feature type="transmembrane region" description="Helical" evidence="2">
    <location>
        <begin position="60"/>
        <end position="78"/>
    </location>
</feature>
<reference evidence="3 4" key="1">
    <citation type="submission" date="2024-05" db="EMBL/GenBank/DDBJ databases">
        <title>Sinomonas sp. nov., isolated from a waste landfill.</title>
        <authorList>
            <person name="Zhao Y."/>
        </authorList>
    </citation>
    <scope>NUCLEOTIDE SEQUENCE [LARGE SCALE GENOMIC DNA]</scope>
    <source>
        <strain evidence="3 4">CCTCC AB2014300</strain>
    </source>
</reference>
<comment type="caution">
    <text evidence="3">The sequence shown here is derived from an EMBL/GenBank/DDBJ whole genome shotgun (WGS) entry which is preliminary data.</text>
</comment>
<dbReference type="EMBL" id="JBDFRB010000002">
    <property type="protein sequence ID" value="MEN2743601.1"/>
    <property type="molecule type" value="Genomic_DNA"/>
</dbReference>
<feature type="region of interest" description="Disordered" evidence="1">
    <location>
        <begin position="1"/>
        <end position="25"/>
    </location>
</feature>
<feature type="compositionally biased region" description="Basic and acidic residues" evidence="1">
    <location>
        <begin position="95"/>
        <end position="105"/>
    </location>
</feature>
<feature type="region of interest" description="Disordered" evidence="1">
    <location>
        <begin position="86"/>
        <end position="105"/>
    </location>
</feature>
<evidence type="ECO:0000313" key="4">
    <source>
        <dbReference type="Proteomes" id="UP001422074"/>
    </source>
</evidence>
<dbReference type="Proteomes" id="UP001422074">
    <property type="component" value="Unassembled WGS sequence"/>
</dbReference>
<evidence type="ECO:0000256" key="1">
    <source>
        <dbReference type="SAM" id="MobiDB-lite"/>
    </source>
</evidence>
<proteinExistence type="predicted"/>